<reference evidence="1 2" key="1">
    <citation type="submission" date="2017-04" db="EMBL/GenBank/DDBJ databases">
        <title>Complete genome sequence of the Campylobacter cuniculorum type strain LMG24588.</title>
        <authorList>
            <person name="Miller W.G."/>
            <person name="Yee E."/>
            <person name="Revez J."/>
            <person name="Bono J.L."/>
            <person name="Rossi M."/>
        </authorList>
    </citation>
    <scope>NUCLEOTIDE SEQUENCE [LARGE SCALE GENOMIC DNA]</scope>
    <source>
        <strain evidence="1 2">LMG 24588</strain>
    </source>
</reference>
<dbReference type="EMBL" id="CP020867">
    <property type="protein sequence ID" value="ARJ56998.1"/>
    <property type="molecule type" value="Genomic_DNA"/>
</dbReference>
<organism evidence="1 2">
    <name type="scientific">Campylobacter cuniculorum DSM 23162 = LMG 24588</name>
    <dbReference type="NCBI Taxonomy" id="1121267"/>
    <lineage>
        <taxon>Bacteria</taxon>
        <taxon>Pseudomonadati</taxon>
        <taxon>Campylobacterota</taxon>
        <taxon>Epsilonproteobacteria</taxon>
        <taxon>Campylobacterales</taxon>
        <taxon>Campylobacteraceae</taxon>
        <taxon>Campylobacter</taxon>
    </lineage>
</organism>
<dbReference type="KEGG" id="ccun:CCUN_1410"/>
<accession>A0A1W6BY35</accession>
<proteinExistence type="predicted"/>
<name>A0A1W6BY35_9BACT</name>
<dbReference type="REBASE" id="197280">
    <property type="entry name" value="Ccu24588ORF1411P"/>
</dbReference>
<dbReference type="AlphaFoldDB" id="A0A1W6BY35"/>
<protein>
    <submittedName>
        <fullName evidence="1">Uncharacterized protein</fullName>
    </submittedName>
</protein>
<dbReference type="eggNOG" id="ENOG5031A08">
    <property type="taxonomic scope" value="Bacteria"/>
</dbReference>
<evidence type="ECO:0000313" key="2">
    <source>
        <dbReference type="Proteomes" id="UP000192902"/>
    </source>
</evidence>
<evidence type="ECO:0000313" key="1">
    <source>
        <dbReference type="EMBL" id="ARJ56998.1"/>
    </source>
</evidence>
<sequence length="388" mass="46442">MDKILQELLRIDPSKECIKFLVKRIQNDNYRGLQISQHNRYTQKEILVILKEIYELCKDELLQMRTTDLSKRPSNIEGEEKYARLTNNIAREIKRCTQDSLRKNIFVDLHRMGLIDRFNPKKKRLNPFDKGVKKYTALTSFGIKFLQTEDIFTQNLLFTRALENLMQGFGEEILSMILELKFSYLTMYEILFFATFLGQKLEARIYHKNDIIELIQDYRRLSKIQQKTLIKHLKTYCNPQNFIGDKTQKRDFHNWTNATQQILSLLTQMAYFEWNKTDKKLHIRINEKSLFENSTKLKRSMQQKIEYFKQHNVCKEKGFESHHIVPLCFASSKEEFQVLDKWENMVYIDAFSHAKITQNNNANMRLTMMMFFLAILMTKKSFVKMKKI</sequence>
<gene>
    <name evidence="1" type="ORF">CCUN_1410</name>
</gene>
<dbReference type="RefSeq" id="WP_232087684.1">
    <property type="nucleotide sequence ID" value="NZ_CP020867.1"/>
</dbReference>
<dbReference type="Proteomes" id="UP000192902">
    <property type="component" value="Chromosome"/>
</dbReference>
<dbReference type="STRING" id="1121267.CCUN_1410"/>